<dbReference type="AlphaFoldDB" id="A0A8J7V517"/>
<reference evidence="1" key="1">
    <citation type="submission" date="2021-04" db="EMBL/GenBank/DDBJ databases">
        <authorList>
            <person name="Zhang D.-C."/>
        </authorList>
    </citation>
    <scope>NUCLEOTIDE SEQUENCE</scope>
    <source>
        <strain evidence="1">CGMCC 1.15697</strain>
    </source>
</reference>
<dbReference type="InterPro" id="IPR006311">
    <property type="entry name" value="TAT_signal"/>
</dbReference>
<dbReference type="PROSITE" id="PS51318">
    <property type="entry name" value="TAT"/>
    <property type="match status" value="1"/>
</dbReference>
<evidence type="ECO:0000313" key="2">
    <source>
        <dbReference type="Proteomes" id="UP000672602"/>
    </source>
</evidence>
<dbReference type="EMBL" id="JAGMWN010000007">
    <property type="protein sequence ID" value="MBP5858334.1"/>
    <property type="molecule type" value="Genomic_DNA"/>
</dbReference>
<dbReference type="RefSeq" id="WP_210682919.1">
    <property type="nucleotide sequence ID" value="NZ_JAGMWN010000007.1"/>
</dbReference>
<proteinExistence type="predicted"/>
<keyword evidence="2" id="KW-1185">Reference proteome</keyword>
<dbReference type="InterPro" id="IPR014177">
    <property type="entry name" value="Formate_DH_TAT-contain"/>
</dbReference>
<protein>
    <recommendedName>
        <fullName evidence="3">Formate dehydrogenase region TAT target</fullName>
    </recommendedName>
</protein>
<comment type="caution">
    <text evidence="1">The sequence shown here is derived from an EMBL/GenBank/DDBJ whole genome shotgun (WGS) entry which is preliminary data.</text>
</comment>
<evidence type="ECO:0008006" key="3">
    <source>
        <dbReference type="Google" id="ProtNLM"/>
    </source>
</evidence>
<gene>
    <name evidence="1" type="ORF">KAJ83_15035</name>
</gene>
<evidence type="ECO:0000313" key="1">
    <source>
        <dbReference type="EMBL" id="MBP5858334.1"/>
    </source>
</evidence>
<dbReference type="Proteomes" id="UP000672602">
    <property type="component" value="Unassembled WGS sequence"/>
</dbReference>
<dbReference type="PIRSF" id="PIRSF036704">
    <property type="entry name" value="UCP036704"/>
    <property type="match status" value="1"/>
</dbReference>
<name>A0A8J7V517_9PROT</name>
<sequence length="68" mass="7228">MKTRDTERNPVRRRDVLKFGAFGGAAAVASVAFTGEGEAASAEEAPAKGKGSYVETAHISAYYNSTRF</sequence>
<accession>A0A8J7V517</accession>
<organism evidence="1 2">
    <name type="scientific">Marivibrio halodurans</name>
    <dbReference type="NCBI Taxonomy" id="2039722"/>
    <lineage>
        <taxon>Bacteria</taxon>
        <taxon>Pseudomonadati</taxon>
        <taxon>Pseudomonadota</taxon>
        <taxon>Alphaproteobacteria</taxon>
        <taxon>Rhodospirillales</taxon>
        <taxon>Rhodospirillaceae</taxon>
        <taxon>Marivibrio</taxon>
    </lineage>
</organism>